<feature type="chain" id="PRO_5042881078" description="Secreted protein" evidence="2">
    <location>
        <begin position="32"/>
        <end position="111"/>
    </location>
</feature>
<proteinExistence type="predicted"/>
<evidence type="ECO:0000256" key="1">
    <source>
        <dbReference type="SAM" id="MobiDB-lite"/>
    </source>
</evidence>
<evidence type="ECO:0000313" key="3">
    <source>
        <dbReference type="EMBL" id="WVZ80875.1"/>
    </source>
</evidence>
<sequence>MVRHHLPLGSSPVSFLCVPLACCALCKPSSAVSRALRRRAAGDTGRSARGRKGTYRTRVPGAPPPPEDRDAWAESAEGILELCRRREPDPPLASCSLACVLASLELESSLP</sequence>
<keyword evidence="2" id="KW-0732">Signal</keyword>
<name>A0AAQ3X1E7_PASNO</name>
<dbReference type="EMBL" id="CP144750">
    <property type="protein sequence ID" value="WVZ80875.1"/>
    <property type="molecule type" value="Genomic_DNA"/>
</dbReference>
<dbReference type="Proteomes" id="UP001341281">
    <property type="component" value="Chromosome 06"/>
</dbReference>
<evidence type="ECO:0000313" key="4">
    <source>
        <dbReference type="Proteomes" id="UP001341281"/>
    </source>
</evidence>
<evidence type="ECO:0000256" key="2">
    <source>
        <dbReference type="SAM" id="SignalP"/>
    </source>
</evidence>
<feature type="signal peptide" evidence="2">
    <location>
        <begin position="1"/>
        <end position="31"/>
    </location>
</feature>
<accession>A0AAQ3X1E7</accession>
<evidence type="ECO:0008006" key="5">
    <source>
        <dbReference type="Google" id="ProtNLM"/>
    </source>
</evidence>
<feature type="region of interest" description="Disordered" evidence="1">
    <location>
        <begin position="37"/>
        <end position="71"/>
    </location>
</feature>
<protein>
    <recommendedName>
        <fullName evidence="5">Secreted protein</fullName>
    </recommendedName>
</protein>
<organism evidence="3 4">
    <name type="scientific">Paspalum notatum var. saurae</name>
    <dbReference type="NCBI Taxonomy" id="547442"/>
    <lineage>
        <taxon>Eukaryota</taxon>
        <taxon>Viridiplantae</taxon>
        <taxon>Streptophyta</taxon>
        <taxon>Embryophyta</taxon>
        <taxon>Tracheophyta</taxon>
        <taxon>Spermatophyta</taxon>
        <taxon>Magnoliopsida</taxon>
        <taxon>Liliopsida</taxon>
        <taxon>Poales</taxon>
        <taxon>Poaceae</taxon>
        <taxon>PACMAD clade</taxon>
        <taxon>Panicoideae</taxon>
        <taxon>Andropogonodae</taxon>
        <taxon>Paspaleae</taxon>
        <taxon>Paspalinae</taxon>
        <taxon>Paspalum</taxon>
    </lineage>
</organism>
<gene>
    <name evidence="3" type="ORF">U9M48_028316</name>
</gene>
<dbReference type="AlphaFoldDB" id="A0AAQ3X1E7"/>
<reference evidence="3 4" key="1">
    <citation type="submission" date="2024-02" db="EMBL/GenBank/DDBJ databases">
        <title>High-quality chromosome-scale genome assembly of Pensacola bahiagrass (Paspalum notatum Flugge var. saurae).</title>
        <authorList>
            <person name="Vega J.M."/>
            <person name="Podio M."/>
            <person name="Orjuela J."/>
            <person name="Siena L.A."/>
            <person name="Pessino S.C."/>
            <person name="Combes M.C."/>
            <person name="Mariac C."/>
            <person name="Albertini E."/>
            <person name="Pupilli F."/>
            <person name="Ortiz J.P.A."/>
            <person name="Leblanc O."/>
        </authorList>
    </citation>
    <scope>NUCLEOTIDE SEQUENCE [LARGE SCALE GENOMIC DNA]</scope>
    <source>
        <strain evidence="3">R1</strain>
        <tissue evidence="3">Leaf</tissue>
    </source>
</reference>
<keyword evidence="4" id="KW-1185">Reference proteome</keyword>